<dbReference type="PANTHER" id="PTHR43669">
    <property type="entry name" value="5-KETO-D-GLUCONATE 5-REDUCTASE"/>
    <property type="match status" value="1"/>
</dbReference>
<dbReference type="InterPro" id="IPR036291">
    <property type="entry name" value="NAD(P)-bd_dom_sf"/>
</dbReference>
<dbReference type="PANTHER" id="PTHR43669:SF3">
    <property type="entry name" value="ALCOHOL DEHYDROGENASE, PUTATIVE (AFU_ORTHOLOGUE AFUA_3G03445)-RELATED"/>
    <property type="match status" value="1"/>
</dbReference>
<dbReference type="GO" id="GO:0016491">
    <property type="term" value="F:oxidoreductase activity"/>
    <property type="evidence" value="ECO:0007669"/>
    <property type="project" value="UniProtKB-KW"/>
</dbReference>
<dbReference type="SUPFAM" id="SSF51735">
    <property type="entry name" value="NAD(P)-binding Rossmann-fold domains"/>
    <property type="match status" value="1"/>
</dbReference>
<feature type="domain" description="Ketoreductase" evidence="4">
    <location>
        <begin position="6"/>
        <end position="187"/>
    </location>
</feature>
<dbReference type="PRINTS" id="PR00081">
    <property type="entry name" value="GDHRDH"/>
</dbReference>
<sequence length="241" mass="25494">MDLTGKVAIVTGASSGIGWEIAKAYAAVSAKTVLAARTAARLDELASEIERAGGSALAVACDVTDEEQVEALFARCREGFGEPDILVNNAGIADHTPTVDMTLARWEEVMRINITSVFLCSRAALKAMIPRRKGRIINIGSISAKVPRPHTAGYTASKFALEGLTRSLALDGREHGIAVSMLHPGSTQSMLVPGVTDKPRPNSMNPSDVARVALVMATLPDDVNLFETTILPVAMPFLGRG</sequence>
<dbReference type="AlphaFoldDB" id="A0A8J6PLZ5"/>
<proteinExistence type="inferred from homology"/>
<dbReference type="PROSITE" id="PS00061">
    <property type="entry name" value="ADH_SHORT"/>
    <property type="match status" value="1"/>
</dbReference>
<dbReference type="InterPro" id="IPR002347">
    <property type="entry name" value="SDR_fam"/>
</dbReference>
<evidence type="ECO:0000256" key="3">
    <source>
        <dbReference type="RuleBase" id="RU000363"/>
    </source>
</evidence>
<dbReference type="PRINTS" id="PR00080">
    <property type="entry name" value="SDRFAMILY"/>
</dbReference>
<dbReference type="EMBL" id="JACVVX010000008">
    <property type="protein sequence ID" value="MBD0417019.1"/>
    <property type="molecule type" value="Genomic_DNA"/>
</dbReference>
<dbReference type="FunFam" id="3.40.50.720:FF:000084">
    <property type="entry name" value="Short-chain dehydrogenase reductase"/>
    <property type="match status" value="1"/>
</dbReference>
<dbReference type="Proteomes" id="UP000643405">
    <property type="component" value="Unassembled WGS sequence"/>
</dbReference>
<dbReference type="InterPro" id="IPR020904">
    <property type="entry name" value="Sc_DH/Rdtase_CS"/>
</dbReference>
<name>A0A8J6PLZ5_9HYPH</name>
<dbReference type="SMART" id="SM00822">
    <property type="entry name" value="PKS_KR"/>
    <property type="match status" value="1"/>
</dbReference>
<evidence type="ECO:0000256" key="1">
    <source>
        <dbReference type="ARBA" id="ARBA00006484"/>
    </source>
</evidence>
<reference evidence="5" key="1">
    <citation type="submission" date="2020-09" db="EMBL/GenBank/DDBJ databases">
        <title>Genome seq and assembly of Tianweitania sp.</title>
        <authorList>
            <person name="Chhetri G."/>
        </authorList>
    </citation>
    <scope>NUCLEOTIDE SEQUENCE</scope>
    <source>
        <strain evidence="5">Rool2</strain>
    </source>
</reference>
<dbReference type="Pfam" id="PF00106">
    <property type="entry name" value="adh_short"/>
    <property type="match status" value="1"/>
</dbReference>
<organism evidence="5 6">
    <name type="scientific">Oryzicola mucosus</name>
    <dbReference type="NCBI Taxonomy" id="2767425"/>
    <lineage>
        <taxon>Bacteria</taxon>
        <taxon>Pseudomonadati</taxon>
        <taxon>Pseudomonadota</taxon>
        <taxon>Alphaproteobacteria</taxon>
        <taxon>Hyphomicrobiales</taxon>
        <taxon>Phyllobacteriaceae</taxon>
        <taxon>Oryzicola</taxon>
    </lineage>
</organism>
<accession>A0A8J6PLZ5</accession>
<evidence type="ECO:0000313" key="5">
    <source>
        <dbReference type="EMBL" id="MBD0417019.1"/>
    </source>
</evidence>
<protein>
    <submittedName>
        <fullName evidence="5">SDR family oxidoreductase</fullName>
    </submittedName>
</protein>
<keyword evidence="6" id="KW-1185">Reference proteome</keyword>
<keyword evidence="2" id="KW-0560">Oxidoreductase</keyword>
<evidence type="ECO:0000256" key="2">
    <source>
        <dbReference type="ARBA" id="ARBA00023002"/>
    </source>
</evidence>
<gene>
    <name evidence="5" type="ORF">ICI42_20410</name>
</gene>
<dbReference type="Gene3D" id="3.40.50.720">
    <property type="entry name" value="NAD(P)-binding Rossmann-like Domain"/>
    <property type="match status" value="1"/>
</dbReference>
<comment type="caution">
    <text evidence="5">The sequence shown here is derived from an EMBL/GenBank/DDBJ whole genome shotgun (WGS) entry which is preliminary data.</text>
</comment>
<dbReference type="RefSeq" id="WP_188166449.1">
    <property type="nucleotide sequence ID" value="NZ_JACVVX010000008.1"/>
</dbReference>
<dbReference type="CDD" id="cd05233">
    <property type="entry name" value="SDR_c"/>
    <property type="match status" value="1"/>
</dbReference>
<dbReference type="InterPro" id="IPR057326">
    <property type="entry name" value="KR_dom"/>
</dbReference>
<evidence type="ECO:0000259" key="4">
    <source>
        <dbReference type="SMART" id="SM00822"/>
    </source>
</evidence>
<comment type="similarity">
    <text evidence="1 3">Belongs to the short-chain dehydrogenases/reductases (SDR) family.</text>
</comment>
<evidence type="ECO:0000313" key="6">
    <source>
        <dbReference type="Proteomes" id="UP000643405"/>
    </source>
</evidence>